<proteinExistence type="predicted"/>
<protein>
    <submittedName>
        <fullName evidence="3">Uncharacterized protein</fullName>
    </submittedName>
</protein>
<organism evidence="3 4">
    <name type="scientific">Arctia plantaginis</name>
    <name type="common">Wood tiger moth</name>
    <name type="synonym">Phalaena plantaginis</name>
    <dbReference type="NCBI Taxonomy" id="874455"/>
    <lineage>
        <taxon>Eukaryota</taxon>
        <taxon>Metazoa</taxon>
        <taxon>Ecdysozoa</taxon>
        <taxon>Arthropoda</taxon>
        <taxon>Hexapoda</taxon>
        <taxon>Insecta</taxon>
        <taxon>Pterygota</taxon>
        <taxon>Neoptera</taxon>
        <taxon>Endopterygota</taxon>
        <taxon>Lepidoptera</taxon>
        <taxon>Glossata</taxon>
        <taxon>Ditrysia</taxon>
        <taxon>Noctuoidea</taxon>
        <taxon>Erebidae</taxon>
        <taxon>Arctiinae</taxon>
        <taxon>Arctia</taxon>
    </lineage>
</organism>
<accession>A0A8S1AWR6</accession>
<evidence type="ECO:0000313" key="4">
    <source>
        <dbReference type="Proteomes" id="UP000494106"/>
    </source>
</evidence>
<gene>
    <name evidence="3" type="ORF">APLA_LOCUS12315</name>
    <name evidence="2" type="ORF">APLA_LOCUS5047</name>
</gene>
<sequence>MNRLTSDATSSPATGTGRRHTMTDSSLFSHLHCTVVSVQPLFGFDSFVSVNTYPAWPPVVAIEEDIIEQVVHNL</sequence>
<dbReference type="Proteomes" id="UP000494256">
    <property type="component" value="Unassembled WGS sequence"/>
</dbReference>
<comment type="caution">
    <text evidence="3">The sequence shown here is derived from an EMBL/GenBank/DDBJ whole genome shotgun (WGS) entry which is preliminary data.</text>
</comment>
<name>A0A8S1AWR6_ARCPL</name>
<evidence type="ECO:0000313" key="2">
    <source>
        <dbReference type="EMBL" id="CAB3231206.1"/>
    </source>
</evidence>
<keyword evidence="4" id="KW-1185">Reference proteome</keyword>
<evidence type="ECO:0000313" key="5">
    <source>
        <dbReference type="Proteomes" id="UP000494256"/>
    </source>
</evidence>
<reference evidence="4 5" key="1">
    <citation type="submission" date="2020-04" db="EMBL/GenBank/DDBJ databases">
        <authorList>
            <person name="Wallbank WR R."/>
            <person name="Pardo Diaz C."/>
            <person name="Kozak K."/>
            <person name="Martin S."/>
            <person name="Jiggins C."/>
            <person name="Moest M."/>
            <person name="Warren A I."/>
            <person name="Byers J.R.P. K."/>
            <person name="Montejo-Kovacevich G."/>
            <person name="Yen C E."/>
        </authorList>
    </citation>
    <scope>NUCLEOTIDE SEQUENCE [LARGE SCALE GENOMIC DNA]</scope>
</reference>
<dbReference type="Proteomes" id="UP000494106">
    <property type="component" value="Unassembled WGS sequence"/>
</dbReference>
<feature type="compositionally biased region" description="Polar residues" evidence="1">
    <location>
        <begin position="1"/>
        <end position="14"/>
    </location>
</feature>
<dbReference type="AlphaFoldDB" id="A0A8S1AWR6"/>
<evidence type="ECO:0000313" key="3">
    <source>
        <dbReference type="EMBL" id="CAB3249831.1"/>
    </source>
</evidence>
<dbReference type="EMBL" id="CADEBC010000540">
    <property type="protein sequence ID" value="CAB3249831.1"/>
    <property type="molecule type" value="Genomic_DNA"/>
</dbReference>
<feature type="region of interest" description="Disordered" evidence="1">
    <location>
        <begin position="1"/>
        <end position="21"/>
    </location>
</feature>
<dbReference type="EMBL" id="CADEBD010000288">
    <property type="protein sequence ID" value="CAB3231206.1"/>
    <property type="molecule type" value="Genomic_DNA"/>
</dbReference>
<evidence type="ECO:0000256" key="1">
    <source>
        <dbReference type="SAM" id="MobiDB-lite"/>
    </source>
</evidence>